<evidence type="ECO:0000259" key="2">
    <source>
        <dbReference type="PROSITE" id="PS50181"/>
    </source>
</evidence>
<gene>
    <name evidence="4" type="ORF">AFUS01_LOCUS24705</name>
</gene>
<evidence type="ECO:0000259" key="3">
    <source>
        <dbReference type="PROSITE" id="PS50982"/>
    </source>
</evidence>
<evidence type="ECO:0000313" key="4">
    <source>
        <dbReference type="EMBL" id="CAG7786123.1"/>
    </source>
</evidence>
<feature type="domain" description="MBD" evidence="3">
    <location>
        <begin position="187"/>
        <end position="269"/>
    </location>
</feature>
<accession>A0A8J2L1X4</accession>
<organism evidence="4 5">
    <name type="scientific">Allacma fusca</name>
    <dbReference type="NCBI Taxonomy" id="39272"/>
    <lineage>
        <taxon>Eukaryota</taxon>
        <taxon>Metazoa</taxon>
        <taxon>Ecdysozoa</taxon>
        <taxon>Arthropoda</taxon>
        <taxon>Hexapoda</taxon>
        <taxon>Collembola</taxon>
        <taxon>Symphypleona</taxon>
        <taxon>Sminthuridae</taxon>
        <taxon>Allacma</taxon>
    </lineage>
</organism>
<keyword evidence="5" id="KW-1185">Reference proteome</keyword>
<dbReference type="EMBL" id="CAJVCH010310847">
    <property type="protein sequence ID" value="CAG7786123.1"/>
    <property type="molecule type" value="Genomic_DNA"/>
</dbReference>
<protein>
    <recommendedName>
        <fullName evidence="6">F-box domain-containing protein</fullName>
    </recommendedName>
</protein>
<dbReference type="Proteomes" id="UP000708208">
    <property type="component" value="Unassembled WGS sequence"/>
</dbReference>
<dbReference type="PANTHER" id="PTHR15739:SF5">
    <property type="entry name" value="LD23158P"/>
    <property type="match status" value="1"/>
</dbReference>
<comment type="caution">
    <text evidence="4">The sequence shown here is derived from an EMBL/GenBank/DDBJ whole genome shotgun (WGS) entry which is preliminary data.</text>
</comment>
<dbReference type="PANTHER" id="PTHR15739">
    <property type="entry name" value="ZINC FINGER PROTEIN"/>
    <property type="match status" value="1"/>
</dbReference>
<sequence>MGTPSYFKSKRSGESMEVAALPQLSNTPVMALGDSDDHKESDLLGMDDSENMEMDQNEPILYQGPVFEGEENEYLVKPELGFVKGNIKKRVKGFDSEEKIICPLVDRKSAILYDIVQQLEEEQLISTLTVLKSYKKPIVVPRDLFEEESGSDIAIKIVDPEEWKKREEERIMEAELDEQRKVLGNLDYVNDTYREPFYHGWTREVVVRIHPAPSGAELGDYQLTSIGEVFYRDPAGNKIRSMKQIAISLDKEPVEGLSIKNFTFGKAPIGIRDPKKEIIRKIVSGRHSITITPNKGAAGKVKKLNANEVIKSSPSSDSPTGIKLKSSSSRRSIQPPKRYATSQTFVYPEKRSKTGTKKDVEYQSDNDMEMGMLPPKYPRGKEDFTGGGADDSVVRRRGRPPTKKVEPKSAPMSDYNGGNDSDLFQISAFHNHSQSSLFDAIDDGSQPDDEMYSGMPMLNSRENHRTEETSIEGEEQGSEELLPCSIRCPGMTGEIPTLQCKRCLCLYHPECLALPPNLNFKNFLCANCEGEHVEEIVRPTMSSASLSHGAKGSSSTSSTTNTMDAAKKTGWMPKLGESLKVKKPPPPLLPAFPKFGGGKFPGINSKYKMLPPRMNMMPPPPLGRAFPSLNSNKGTVNKMSSGMSILRPTDDSMSISPITMKRGRGRPPKSSRLLPNLSNRNLTITPISIRPRLPVPNLAPMSKSKSLSLGLMPPKMKGTTTGQQQQHQQKMPTVLPKGRALMPNLGGSITGPGRLSDTIFREIKEVGRGLKSLQPPVPIINKGPGGFPPFKRYVQSVVSIGTKKFVAVPRGGSEAPSTLASNKGKVIKKLIPGTKNNSDATKRTTSLPSSQNSSATENNNKGVQKAGLKSAHKFDSDQEVIQQVFQYLNVKDLLRASRVCQLWNTVATDGNLWKIVRMKNHRISDVEAFTQFLKRHETEQIDLRKMISAEEMDWNRLFQSLKDVPSLQQIVLGPRTLAADRISILSQHCPNIEILTS</sequence>
<evidence type="ECO:0008006" key="6">
    <source>
        <dbReference type="Google" id="ProtNLM"/>
    </source>
</evidence>
<evidence type="ECO:0000313" key="5">
    <source>
        <dbReference type="Proteomes" id="UP000708208"/>
    </source>
</evidence>
<dbReference type="PROSITE" id="PS50181">
    <property type="entry name" value="FBOX"/>
    <property type="match status" value="1"/>
</dbReference>
<dbReference type="OrthoDB" id="71166at2759"/>
<name>A0A8J2L1X4_9HEXA</name>
<proteinExistence type="predicted"/>
<feature type="compositionally biased region" description="Polar residues" evidence="1">
    <location>
        <begin position="310"/>
        <end position="319"/>
    </location>
</feature>
<feature type="region of interest" description="Disordered" evidence="1">
    <location>
        <begin position="544"/>
        <end position="563"/>
    </location>
</feature>
<dbReference type="GO" id="GO:0003677">
    <property type="term" value="F:DNA binding"/>
    <property type="evidence" value="ECO:0007669"/>
    <property type="project" value="InterPro"/>
</dbReference>
<dbReference type="InterPro" id="IPR001810">
    <property type="entry name" value="F-box_dom"/>
</dbReference>
<feature type="domain" description="F-box" evidence="2">
    <location>
        <begin position="870"/>
        <end position="916"/>
    </location>
</feature>
<feature type="region of interest" description="Disordered" evidence="1">
    <location>
        <begin position="641"/>
        <end position="676"/>
    </location>
</feature>
<dbReference type="CDD" id="cd15489">
    <property type="entry name" value="PHD_SF"/>
    <property type="match status" value="1"/>
</dbReference>
<evidence type="ECO:0000256" key="1">
    <source>
        <dbReference type="SAM" id="MobiDB-lite"/>
    </source>
</evidence>
<dbReference type="Pfam" id="PF12937">
    <property type="entry name" value="F-box-like"/>
    <property type="match status" value="1"/>
</dbReference>
<dbReference type="AlphaFoldDB" id="A0A8J2L1X4"/>
<feature type="compositionally biased region" description="Polar residues" evidence="1">
    <location>
        <begin position="834"/>
        <end position="862"/>
    </location>
</feature>
<feature type="region of interest" description="Disordered" evidence="1">
    <location>
        <begin position="309"/>
        <end position="416"/>
    </location>
</feature>
<dbReference type="InterPro" id="IPR052283">
    <property type="entry name" value="GenomicStab_NeuMorph_Reg"/>
</dbReference>
<reference evidence="4" key="1">
    <citation type="submission" date="2021-06" db="EMBL/GenBank/DDBJ databases">
        <authorList>
            <person name="Hodson N. C."/>
            <person name="Mongue J. A."/>
            <person name="Jaron S. K."/>
        </authorList>
    </citation>
    <scope>NUCLEOTIDE SEQUENCE</scope>
</reference>
<dbReference type="Pfam" id="PF01429">
    <property type="entry name" value="MBD"/>
    <property type="match status" value="1"/>
</dbReference>
<dbReference type="PROSITE" id="PS50982">
    <property type="entry name" value="MBD"/>
    <property type="match status" value="1"/>
</dbReference>
<feature type="compositionally biased region" description="Basic and acidic residues" evidence="1">
    <location>
        <begin position="348"/>
        <end position="361"/>
    </location>
</feature>
<feature type="region of interest" description="Disordered" evidence="1">
    <location>
        <begin position="826"/>
        <end position="869"/>
    </location>
</feature>
<dbReference type="InterPro" id="IPR001739">
    <property type="entry name" value="Methyl_CpG_DNA-bd"/>
</dbReference>
<dbReference type="SMART" id="SM00256">
    <property type="entry name" value="FBOX"/>
    <property type="match status" value="1"/>
</dbReference>